<sequence>MYDSGVVGQLPWNQQCFMHHVCARRGAWAYLFWRNDMASIRTARVIAAVSALPLAAALFAGVAAADSGAFADDGSSAAVTNTAQGLVGSGVGGDNYGTSSTTQQQATGSGASNRSNTAQVNGSASTSVNQGDGNAVVHFTPLWW</sequence>
<evidence type="ECO:0000313" key="2">
    <source>
        <dbReference type="EMBL" id="ELS54589.1"/>
    </source>
</evidence>
<feature type="compositionally biased region" description="Polar residues" evidence="1">
    <location>
        <begin position="113"/>
        <end position="130"/>
    </location>
</feature>
<dbReference type="PATRIC" id="fig|1160705.3.peg.4447"/>
<organism evidence="2 3">
    <name type="scientific">Streptomyces viridochromogenes Tue57</name>
    <dbReference type="NCBI Taxonomy" id="1160705"/>
    <lineage>
        <taxon>Bacteria</taxon>
        <taxon>Bacillati</taxon>
        <taxon>Actinomycetota</taxon>
        <taxon>Actinomycetes</taxon>
        <taxon>Kitasatosporales</taxon>
        <taxon>Streptomycetaceae</taxon>
        <taxon>Streptomyces</taxon>
    </lineage>
</organism>
<reference evidence="2 3" key="1">
    <citation type="journal article" date="2013" name="Genome Announc.">
        <title>Draft Genome Sequence of Streptomyces viridochromogenes Strain Tu57, Producer of Avilamycin.</title>
        <authorList>
            <person name="Gruning B.A."/>
            <person name="Erxleben A."/>
            <person name="Hahnlein A."/>
            <person name="Gunther S."/>
        </authorList>
    </citation>
    <scope>NUCLEOTIDE SEQUENCE [LARGE SCALE GENOMIC DNA]</scope>
    <source>
        <strain evidence="2 3">Tue57</strain>
    </source>
</reference>
<feature type="region of interest" description="Disordered" evidence="1">
    <location>
        <begin position="97"/>
        <end position="130"/>
    </location>
</feature>
<name>L8PEF3_STRVR</name>
<dbReference type="AlphaFoldDB" id="L8PEF3"/>
<accession>L8PEF3</accession>
<comment type="caution">
    <text evidence="2">The sequence shown here is derived from an EMBL/GenBank/DDBJ whole genome shotgun (WGS) entry which is preliminary data.</text>
</comment>
<dbReference type="EMBL" id="AMLP01000133">
    <property type="protein sequence ID" value="ELS54589.1"/>
    <property type="molecule type" value="Genomic_DNA"/>
</dbReference>
<protein>
    <submittedName>
        <fullName evidence="2">Putative Secreted protein</fullName>
    </submittedName>
</protein>
<dbReference type="Proteomes" id="UP000011205">
    <property type="component" value="Unassembled WGS sequence"/>
</dbReference>
<gene>
    <name evidence="2" type="ORF">STVIR_4495</name>
</gene>
<evidence type="ECO:0000313" key="3">
    <source>
        <dbReference type="Proteomes" id="UP000011205"/>
    </source>
</evidence>
<proteinExistence type="predicted"/>
<evidence type="ECO:0000256" key="1">
    <source>
        <dbReference type="SAM" id="MobiDB-lite"/>
    </source>
</evidence>
<feature type="compositionally biased region" description="Low complexity" evidence="1">
    <location>
        <begin position="97"/>
        <end position="112"/>
    </location>
</feature>